<gene>
    <name evidence="1" type="ORF">B0T26DRAFT_218767</name>
</gene>
<keyword evidence="2" id="KW-1185">Reference proteome</keyword>
<reference evidence="1" key="1">
    <citation type="submission" date="2023-06" db="EMBL/GenBank/DDBJ databases">
        <title>Genome-scale phylogeny and comparative genomics of the fungal order Sordariales.</title>
        <authorList>
            <consortium name="Lawrence Berkeley National Laboratory"/>
            <person name="Hensen N."/>
            <person name="Bonometti L."/>
            <person name="Westerberg I."/>
            <person name="Brannstrom I.O."/>
            <person name="Guillou S."/>
            <person name="Cros-Aarteil S."/>
            <person name="Calhoun S."/>
            <person name="Haridas S."/>
            <person name="Kuo A."/>
            <person name="Mondo S."/>
            <person name="Pangilinan J."/>
            <person name="Riley R."/>
            <person name="LaButti K."/>
            <person name="Andreopoulos B."/>
            <person name="Lipzen A."/>
            <person name="Chen C."/>
            <person name="Yanf M."/>
            <person name="Daum C."/>
            <person name="Ng V."/>
            <person name="Clum A."/>
            <person name="Steindorff A."/>
            <person name="Ohm R."/>
            <person name="Martin F."/>
            <person name="Silar P."/>
            <person name="Natvig D."/>
            <person name="Lalanne C."/>
            <person name="Gautier V."/>
            <person name="Ament-velasquez S.L."/>
            <person name="Kruys A."/>
            <person name="Hutchinson M.I."/>
            <person name="Powell A.J."/>
            <person name="Barry K."/>
            <person name="Miller A.N."/>
            <person name="Grigoriev I.V."/>
            <person name="Debuchy R."/>
            <person name="Gladieux P."/>
            <person name="Thoren M.H."/>
            <person name="Johannesson H."/>
        </authorList>
    </citation>
    <scope>NUCLEOTIDE SEQUENCE</scope>
    <source>
        <strain evidence="1">SMH2392-1A</strain>
    </source>
</reference>
<accession>A0AA40AUU5</accession>
<proteinExistence type="predicted"/>
<comment type="caution">
    <text evidence="1">The sequence shown here is derived from an EMBL/GenBank/DDBJ whole genome shotgun (WGS) entry which is preliminary data.</text>
</comment>
<dbReference type="Proteomes" id="UP001172101">
    <property type="component" value="Unassembled WGS sequence"/>
</dbReference>
<protein>
    <submittedName>
        <fullName evidence="1">Uncharacterized protein</fullName>
    </submittedName>
</protein>
<dbReference type="EMBL" id="JAUIRO010000003">
    <property type="protein sequence ID" value="KAK0722425.1"/>
    <property type="molecule type" value="Genomic_DNA"/>
</dbReference>
<dbReference type="GeneID" id="85317101"/>
<evidence type="ECO:0000313" key="2">
    <source>
        <dbReference type="Proteomes" id="UP001172101"/>
    </source>
</evidence>
<dbReference type="AlphaFoldDB" id="A0AA40AUU5"/>
<dbReference type="RefSeq" id="XP_060298349.1">
    <property type="nucleotide sequence ID" value="XM_060433831.1"/>
</dbReference>
<name>A0AA40AUU5_9PEZI</name>
<sequence length="152" mass="15941">MLCGVSAVCVCIVQHGMADSGIKLPLRLAEEARDGEVERHALGNHVVGRSPVLCLMLAGGITTTGLPPNCSVLICGIAVVGRTNHKSQHTVNPDNLETTSIVRYHRQTFTGRDPGFSVSVSLIELDCAFAFALSMCLMGGSNSSSLGFSAVL</sequence>
<organism evidence="1 2">
    <name type="scientific">Lasiosphaeria miniovina</name>
    <dbReference type="NCBI Taxonomy" id="1954250"/>
    <lineage>
        <taxon>Eukaryota</taxon>
        <taxon>Fungi</taxon>
        <taxon>Dikarya</taxon>
        <taxon>Ascomycota</taxon>
        <taxon>Pezizomycotina</taxon>
        <taxon>Sordariomycetes</taxon>
        <taxon>Sordariomycetidae</taxon>
        <taxon>Sordariales</taxon>
        <taxon>Lasiosphaeriaceae</taxon>
        <taxon>Lasiosphaeria</taxon>
    </lineage>
</organism>
<evidence type="ECO:0000313" key="1">
    <source>
        <dbReference type="EMBL" id="KAK0722425.1"/>
    </source>
</evidence>